<evidence type="ECO:0000256" key="3">
    <source>
        <dbReference type="ARBA" id="ARBA00022801"/>
    </source>
</evidence>
<feature type="domain" description="Adenosine deaminase" evidence="5">
    <location>
        <begin position="13"/>
        <end position="335"/>
    </location>
</feature>
<dbReference type="PANTHER" id="PTHR43114">
    <property type="entry name" value="ADENINE DEAMINASE"/>
    <property type="match status" value="1"/>
</dbReference>
<dbReference type="InterPro" id="IPR001365">
    <property type="entry name" value="A_deaminase_dom"/>
</dbReference>
<evidence type="ECO:0000313" key="7">
    <source>
        <dbReference type="Proteomes" id="UP001201262"/>
    </source>
</evidence>
<organism evidence="6 7">
    <name type="scientific">Talaromyces proteolyticus</name>
    <dbReference type="NCBI Taxonomy" id="1131652"/>
    <lineage>
        <taxon>Eukaryota</taxon>
        <taxon>Fungi</taxon>
        <taxon>Dikarya</taxon>
        <taxon>Ascomycota</taxon>
        <taxon>Pezizomycotina</taxon>
        <taxon>Eurotiomycetes</taxon>
        <taxon>Eurotiomycetidae</taxon>
        <taxon>Eurotiales</taxon>
        <taxon>Trichocomaceae</taxon>
        <taxon>Talaromyces</taxon>
        <taxon>Talaromyces sect. Bacilispori</taxon>
    </lineage>
</organism>
<dbReference type="RefSeq" id="XP_046078268.1">
    <property type="nucleotide sequence ID" value="XM_046209597.1"/>
</dbReference>
<evidence type="ECO:0000256" key="2">
    <source>
        <dbReference type="ARBA" id="ARBA00022723"/>
    </source>
</evidence>
<dbReference type="InterPro" id="IPR032466">
    <property type="entry name" value="Metal_Hydrolase"/>
</dbReference>
<evidence type="ECO:0000256" key="4">
    <source>
        <dbReference type="ARBA" id="ARBA00022833"/>
    </source>
</evidence>
<dbReference type="Pfam" id="PF00962">
    <property type="entry name" value="A_deaminase"/>
    <property type="match status" value="1"/>
</dbReference>
<dbReference type="AlphaFoldDB" id="A0AAD4L159"/>
<dbReference type="GO" id="GO:0016814">
    <property type="term" value="F:hydrolase activity, acting on carbon-nitrogen (but not peptide) bonds, in cyclic amidines"/>
    <property type="evidence" value="ECO:0007669"/>
    <property type="project" value="UniProtKB-ARBA"/>
</dbReference>
<protein>
    <submittedName>
        <fullName evidence="6">Adenosine deaminase</fullName>
    </submittedName>
</protein>
<dbReference type="Proteomes" id="UP001201262">
    <property type="component" value="Unassembled WGS sequence"/>
</dbReference>
<evidence type="ECO:0000256" key="1">
    <source>
        <dbReference type="ARBA" id="ARBA00001947"/>
    </source>
</evidence>
<dbReference type="NCBIfam" id="TIGR01430">
    <property type="entry name" value="aden_deam"/>
    <property type="match status" value="1"/>
</dbReference>
<name>A0AAD4L159_9EURO</name>
<evidence type="ECO:0000259" key="5">
    <source>
        <dbReference type="Pfam" id="PF00962"/>
    </source>
</evidence>
<dbReference type="EMBL" id="JAJTJA010000001">
    <property type="protein sequence ID" value="KAH8705647.1"/>
    <property type="molecule type" value="Genomic_DNA"/>
</dbReference>
<keyword evidence="4" id="KW-0862">Zinc</keyword>
<accession>A0AAD4L159</accession>
<reference evidence="6" key="1">
    <citation type="submission" date="2021-12" db="EMBL/GenBank/DDBJ databases">
        <title>Convergent genome expansion in fungi linked to evolution of root-endophyte symbiosis.</title>
        <authorList>
            <consortium name="DOE Joint Genome Institute"/>
            <person name="Ke Y.-H."/>
            <person name="Bonito G."/>
            <person name="Liao H.-L."/>
            <person name="Looney B."/>
            <person name="Rojas-Flechas A."/>
            <person name="Nash J."/>
            <person name="Hameed K."/>
            <person name="Schadt C."/>
            <person name="Martin F."/>
            <person name="Crous P.W."/>
            <person name="Miettinen O."/>
            <person name="Magnuson J.K."/>
            <person name="Labbe J."/>
            <person name="Jacobson D."/>
            <person name="Doktycz M.J."/>
            <person name="Veneault-Fourrey C."/>
            <person name="Kuo A."/>
            <person name="Mondo S."/>
            <person name="Calhoun S."/>
            <person name="Riley R."/>
            <person name="Ohm R."/>
            <person name="LaButti K."/>
            <person name="Andreopoulos B."/>
            <person name="Pangilinan J."/>
            <person name="Nolan M."/>
            <person name="Tritt A."/>
            <person name="Clum A."/>
            <person name="Lipzen A."/>
            <person name="Daum C."/>
            <person name="Barry K."/>
            <person name="Grigoriev I.V."/>
            <person name="Vilgalys R."/>
        </authorList>
    </citation>
    <scope>NUCLEOTIDE SEQUENCE</scope>
    <source>
        <strain evidence="6">PMI_201</strain>
    </source>
</reference>
<dbReference type="GO" id="GO:0046872">
    <property type="term" value="F:metal ion binding"/>
    <property type="evidence" value="ECO:0007669"/>
    <property type="project" value="UniProtKB-KW"/>
</dbReference>
<gene>
    <name evidence="6" type="ORF">BGW36DRAFT_16428</name>
</gene>
<comment type="caution">
    <text evidence="6">The sequence shown here is derived from an EMBL/GenBank/DDBJ whole genome shotgun (WGS) entry which is preliminary data.</text>
</comment>
<dbReference type="GeneID" id="70239884"/>
<keyword evidence="2" id="KW-0479">Metal-binding</keyword>
<dbReference type="SUPFAM" id="SSF51556">
    <property type="entry name" value="Metallo-dependent hydrolases"/>
    <property type="match status" value="1"/>
</dbReference>
<dbReference type="InterPro" id="IPR006330">
    <property type="entry name" value="Ado/ade_deaminase"/>
</dbReference>
<proteinExistence type="predicted"/>
<keyword evidence="3" id="KW-0378">Hydrolase</keyword>
<sequence>MLPDTSTWLRGIPKAELHIHLEGSIKPETLVKLSQRHDQIPLTLEQAQKLYIYNDFQEFLEAFSLVNSRLQTPEDFALITYEMIRSLASQGCVHAEVNFSWGILLRRKPHLQMPTVMQAIETARIHAEQEFGTTVLWIVDLVRTHSPELNQNVLQLAITLKGQFPSIVGVGIGGDEAAGPAPLFRELYAEAKDSGLRLVAHAGEAVGPESIWAALDIGTERIGHGLSAQCDRDLMRVLAERKIPIEINVTSNLKTGNCPALEDHPIRQYFDAGLVVIINSDDPPMFKTSLLQEYELVQNHFSFSEQEMKELAANSVIASFMPFERKNKLLEMIRKY</sequence>
<evidence type="ECO:0000313" key="6">
    <source>
        <dbReference type="EMBL" id="KAH8705647.1"/>
    </source>
</evidence>
<dbReference type="Gene3D" id="3.20.20.140">
    <property type="entry name" value="Metal-dependent hydrolases"/>
    <property type="match status" value="1"/>
</dbReference>
<comment type="cofactor">
    <cofactor evidence="1">
        <name>Zn(2+)</name>
        <dbReference type="ChEBI" id="CHEBI:29105"/>
    </cofactor>
</comment>
<keyword evidence="7" id="KW-1185">Reference proteome</keyword>
<dbReference type="PANTHER" id="PTHR43114:SF6">
    <property type="entry name" value="ADENINE DEAMINASE"/>
    <property type="match status" value="1"/>
</dbReference>
<dbReference type="GO" id="GO:0019239">
    <property type="term" value="F:deaminase activity"/>
    <property type="evidence" value="ECO:0007669"/>
    <property type="project" value="InterPro"/>
</dbReference>